<dbReference type="PROSITE" id="PS50943">
    <property type="entry name" value="HTH_CROC1"/>
    <property type="match status" value="1"/>
</dbReference>
<dbReference type="Pfam" id="PF01381">
    <property type="entry name" value="HTH_3"/>
    <property type="match status" value="1"/>
</dbReference>
<dbReference type="InterPro" id="IPR010982">
    <property type="entry name" value="Lambda_DNA-bd_dom_sf"/>
</dbReference>
<accession>A0A951PE75</accession>
<protein>
    <submittedName>
        <fullName evidence="3">Helix-turn-helix domain-containing protein</fullName>
    </submittedName>
</protein>
<gene>
    <name evidence="3" type="ORF">KME07_21405</name>
</gene>
<reference evidence="3" key="1">
    <citation type="submission" date="2021-05" db="EMBL/GenBank/DDBJ databases">
        <authorList>
            <person name="Pietrasiak N."/>
            <person name="Ward R."/>
            <person name="Stajich J.E."/>
            <person name="Kurbessoian T."/>
        </authorList>
    </citation>
    <scope>NUCLEOTIDE SEQUENCE</scope>
    <source>
        <strain evidence="3">GSE-TBD4-15B</strain>
    </source>
</reference>
<dbReference type="EMBL" id="JAHHHV010000083">
    <property type="protein sequence ID" value="MBW4467991.1"/>
    <property type="molecule type" value="Genomic_DNA"/>
</dbReference>
<dbReference type="CDD" id="cd00093">
    <property type="entry name" value="HTH_XRE"/>
    <property type="match status" value="1"/>
</dbReference>
<reference evidence="3" key="2">
    <citation type="journal article" date="2022" name="Microbiol. Resour. Announc.">
        <title>Metagenome Sequencing to Explore Phylogenomics of Terrestrial Cyanobacteria.</title>
        <authorList>
            <person name="Ward R.D."/>
            <person name="Stajich J.E."/>
            <person name="Johansen J.R."/>
            <person name="Huntemann M."/>
            <person name="Clum A."/>
            <person name="Foster B."/>
            <person name="Foster B."/>
            <person name="Roux S."/>
            <person name="Palaniappan K."/>
            <person name="Varghese N."/>
            <person name="Mukherjee S."/>
            <person name="Reddy T.B.K."/>
            <person name="Daum C."/>
            <person name="Copeland A."/>
            <person name="Chen I.A."/>
            <person name="Ivanova N.N."/>
            <person name="Kyrpides N.C."/>
            <person name="Shapiro N."/>
            <person name="Eloe-Fadrosh E.A."/>
            <person name="Pietrasiak N."/>
        </authorList>
    </citation>
    <scope>NUCLEOTIDE SEQUENCE</scope>
    <source>
        <strain evidence="3">GSE-TBD4-15B</strain>
    </source>
</reference>
<dbReference type="InterPro" id="IPR001387">
    <property type="entry name" value="Cro/C1-type_HTH"/>
</dbReference>
<dbReference type="AlphaFoldDB" id="A0A951PE75"/>
<evidence type="ECO:0000313" key="4">
    <source>
        <dbReference type="Proteomes" id="UP000707356"/>
    </source>
</evidence>
<keyword evidence="1" id="KW-0238">DNA-binding</keyword>
<dbReference type="Proteomes" id="UP000707356">
    <property type="component" value="Unassembled WGS sequence"/>
</dbReference>
<name>A0A951PE75_9CYAN</name>
<comment type="caution">
    <text evidence="3">The sequence shown here is derived from an EMBL/GenBank/DDBJ whole genome shotgun (WGS) entry which is preliminary data.</text>
</comment>
<dbReference type="PANTHER" id="PTHR46558">
    <property type="entry name" value="TRACRIPTIONAL REGULATORY PROTEIN-RELATED-RELATED"/>
    <property type="match status" value="1"/>
</dbReference>
<dbReference type="Gene3D" id="1.10.260.40">
    <property type="entry name" value="lambda repressor-like DNA-binding domains"/>
    <property type="match status" value="1"/>
</dbReference>
<organism evidence="3 4">
    <name type="scientific">Pegethrix bostrychoides GSE-TBD4-15B</name>
    <dbReference type="NCBI Taxonomy" id="2839662"/>
    <lineage>
        <taxon>Bacteria</taxon>
        <taxon>Bacillati</taxon>
        <taxon>Cyanobacteriota</taxon>
        <taxon>Cyanophyceae</taxon>
        <taxon>Oculatellales</taxon>
        <taxon>Oculatellaceae</taxon>
        <taxon>Pegethrix</taxon>
    </lineage>
</organism>
<proteinExistence type="predicted"/>
<dbReference type="SUPFAM" id="SSF47413">
    <property type="entry name" value="lambda repressor-like DNA-binding domains"/>
    <property type="match status" value="1"/>
</dbReference>
<dbReference type="GO" id="GO:0003677">
    <property type="term" value="F:DNA binding"/>
    <property type="evidence" value="ECO:0007669"/>
    <property type="project" value="UniProtKB-KW"/>
</dbReference>
<evidence type="ECO:0000313" key="3">
    <source>
        <dbReference type="EMBL" id="MBW4467991.1"/>
    </source>
</evidence>
<dbReference type="SMART" id="SM00530">
    <property type="entry name" value="HTH_XRE"/>
    <property type="match status" value="1"/>
</dbReference>
<evidence type="ECO:0000259" key="2">
    <source>
        <dbReference type="PROSITE" id="PS50943"/>
    </source>
</evidence>
<dbReference type="PANTHER" id="PTHR46558:SF4">
    <property type="entry name" value="DNA-BIDING PHAGE PROTEIN"/>
    <property type="match status" value="1"/>
</dbReference>
<evidence type="ECO:0000256" key="1">
    <source>
        <dbReference type="ARBA" id="ARBA00023125"/>
    </source>
</evidence>
<sequence>MNEKNAKRREGLKTLRKQAELTQARFAFAVGATEKTVRDWENGGAIPAFDKAIAMAKVLNVSLKRLAQELELDVSDVPDDC</sequence>
<feature type="domain" description="HTH cro/C1-type" evidence="2">
    <location>
        <begin position="12"/>
        <end position="66"/>
    </location>
</feature>